<protein>
    <submittedName>
        <fullName evidence="3">Uncharacterized protein</fullName>
    </submittedName>
</protein>
<evidence type="ECO:0000256" key="2">
    <source>
        <dbReference type="SAM" id="SignalP"/>
    </source>
</evidence>
<reference evidence="3 4" key="1">
    <citation type="submission" date="2019-02" db="EMBL/GenBank/DDBJ databases">
        <title>Opniocepnalus argus genome.</title>
        <authorList>
            <person name="Zhou C."/>
            <person name="Xiao S."/>
        </authorList>
    </citation>
    <scope>NUCLEOTIDE SEQUENCE [LARGE SCALE GENOMIC DNA]</scope>
    <source>
        <strain evidence="3">OARG1902GOOAL</strain>
        <tissue evidence="3">Muscle</tissue>
    </source>
</reference>
<keyword evidence="4" id="KW-1185">Reference proteome</keyword>
<evidence type="ECO:0000313" key="4">
    <source>
        <dbReference type="Proteomes" id="UP000503349"/>
    </source>
</evidence>
<keyword evidence="1" id="KW-0472">Membrane</keyword>
<dbReference type="AlphaFoldDB" id="A0A6G1Q1D5"/>
<feature type="signal peptide" evidence="2">
    <location>
        <begin position="1"/>
        <end position="28"/>
    </location>
</feature>
<gene>
    <name evidence="3" type="ORF">EXN66_Car011956</name>
</gene>
<dbReference type="Proteomes" id="UP000503349">
    <property type="component" value="Chromosome 11"/>
</dbReference>
<dbReference type="PANTHER" id="PTHR15071">
    <property type="entry name" value="MANNOSE-6-PHOSPHATE RECEPTOR FAMILY MEMBER"/>
    <property type="match status" value="1"/>
</dbReference>
<dbReference type="EMBL" id="CM015722">
    <property type="protein sequence ID" value="KAF3696279.1"/>
    <property type="molecule type" value="Genomic_DNA"/>
</dbReference>
<keyword evidence="1" id="KW-1133">Transmembrane helix</keyword>
<reference evidence="4" key="2">
    <citation type="submission" date="2019-02" db="EMBL/GenBank/DDBJ databases">
        <title>Opniocepnalus argus Var Kimnra genome.</title>
        <authorList>
            <person name="Zhou C."/>
            <person name="Xiao S."/>
        </authorList>
    </citation>
    <scope>NUCLEOTIDE SEQUENCE [LARGE SCALE GENOMIC DNA]</scope>
</reference>
<sequence length="310" mass="34409">MSFQTILLVSSVVFRMFASSLLPRPSSAEKPACFKVNNCKCIMKDGSGVINLDIIGDAHGFLGHLKPVLAENMSINAEILLSFSPCQPFSHPEDLTLTRSDCTNVAACLIIRYDRLNREISHRISYGRHDGNEFHYNNTLKMLSVSYFAHSERPLTVVYYHCNPNQSTSFILDQKLSTEEPLQIWVESSCACPNACARGDLGLGTIFLIALSLTAAAYFILGNAVHYVQASCPRIYYSLCTNDDLGSCALRPFRSSSGVQISPEHSVWCTICFLCAEKQPKRNHYTHLTYCDCSEAAHLDSTDVSPCQLV</sequence>
<evidence type="ECO:0000256" key="1">
    <source>
        <dbReference type="SAM" id="Phobius"/>
    </source>
</evidence>
<dbReference type="PANTHER" id="PTHR15071:SF34">
    <property type="entry name" value="MRH DOMAIN-CONTAINING PROTEIN"/>
    <property type="match status" value="1"/>
</dbReference>
<organism evidence="3 4">
    <name type="scientific">Channa argus</name>
    <name type="common">Northern snakehead</name>
    <name type="synonym">Ophicephalus argus</name>
    <dbReference type="NCBI Taxonomy" id="215402"/>
    <lineage>
        <taxon>Eukaryota</taxon>
        <taxon>Metazoa</taxon>
        <taxon>Chordata</taxon>
        <taxon>Craniata</taxon>
        <taxon>Vertebrata</taxon>
        <taxon>Euteleostomi</taxon>
        <taxon>Actinopterygii</taxon>
        <taxon>Neopterygii</taxon>
        <taxon>Teleostei</taxon>
        <taxon>Neoteleostei</taxon>
        <taxon>Acanthomorphata</taxon>
        <taxon>Anabantaria</taxon>
        <taxon>Anabantiformes</taxon>
        <taxon>Channoidei</taxon>
        <taxon>Channidae</taxon>
        <taxon>Channa</taxon>
    </lineage>
</organism>
<keyword evidence="1" id="KW-0812">Transmembrane</keyword>
<feature type="transmembrane region" description="Helical" evidence="1">
    <location>
        <begin position="201"/>
        <end position="221"/>
    </location>
</feature>
<feature type="chain" id="PRO_5026078700" evidence="2">
    <location>
        <begin position="29"/>
        <end position="310"/>
    </location>
</feature>
<accession>A0A6G1Q1D5</accession>
<keyword evidence="2" id="KW-0732">Signal</keyword>
<proteinExistence type="predicted"/>
<name>A0A6G1Q1D5_CHAAH</name>
<dbReference type="GO" id="GO:0005802">
    <property type="term" value="C:trans-Golgi network"/>
    <property type="evidence" value="ECO:0007669"/>
    <property type="project" value="TreeGrafter"/>
</dbReference>
<evidence type="ECO:0000313" key="3">
    <source>
        <dbReference type="EMBL" id="KAF3696279.1"/>
    </source>
</evidence>